<feature type="non-terminal residue" evidence="2">
    <location>
        <position position="54"/>
    </location>
</feature>
<proteinExistence type="predicted"/>
<reference evidence="2" key="2">
    <citation type="submission" date="2016-05" db="EMBL/GenBank/DDBJ databases">
        <title>Comparative analysis highlights variable genome content of wheat rusts and divergence of the mating loci.</title>
        <authorList>
            <person name="Cuomo C.A."/>
            <person name="Bakkeren G."/>
            <person name="Szabo L."/>
            <person name="Khalil H."/>
            <person name="Joly D."/>
            <person name="Goldberg J."/>
            <person name="Young S."/>
            <person name="Zeng Q."/>
            <person name="Fellers J."/>
        </authorList>
    </citation>
    <scope>NUCLEOTIDE SEQUENCE [LARGE SCALE GENOMIC DNA]</scope>
    <source>
        <strain evidence="2">1-1 BBBD Race 1</strain>
    </source>
</reference>
<evidence type="ECO:0000256" key="1">
    <source>
        <dbReference type="SAM" id="MobiDB-lite"/>
    </source>
</evidence>
<reference evidence="2" key="1">
    <citation type="submission" date="2009-11" db="EMBL/GenBank/DDBJ databases">
        <authorList>
            <consortium name="The Broad Institute Genome Sequencing Platform"/>
            <person name="Ward D."/>
            <person name="Feldgarden M."/>
            <person name="Earl A."/>
            <person name="Young S.K."/>
            <person name="Zeng Q."/>
            <person name="Koehrsen M."/>
            <person name="Alvarado L."/>
            <person name="Berlin A."/>
            <person name="Bochicchio J."/>
            <person name="Borenstein D."/>
            <person name="Chapman S.B."/>
            <person name="Chen Z."/>
            <person name="Engels R."/>
            <person name="Freedman E."/>
            <person name="Gellesch M."/>
            <person name="Goldberg J."/>
            <person name="Griggs A."/>
            <person name="Gujja S."/>
            <person name="Heilman E."/>
            <person name="Heiman D."/>
            <person name="Hepburn T."/>
            <person name="Howarth C."/>
            <person name="Jen D."/>
            <person name="Larson L."/>
            <person name="Lewis B."/>
            <person name="Mehta T."/>
            <person name="Park D."/>
            <person name="Pearson M."/>
            <person name="Roberts A."/>
            <person name="Saif S."/>
            <person name="Shea T."/>
            <person name="Shenoy N."/>
            <person name="Sisk P."/>
            <person name="Stolte C."/>
            <person name="Sykes S."/>
            <person name="Thomson T."/>
            <person name="Walk T."/>
            <person name="White J."/>
            <person name="Yandava C."/>
            <person name="Izard J."/>
            <person name="Baranova O.V."/>
            <person name="Blanton J.M."/>
            <person name="Tanner A.C."/>
            <person name="Dewhirst F.E."/>
            <person name="Haas B."/>
            <person name="Nusbaum C."/>
            <person name="Birren B."/>
        </authorList>
    </citation>
    <scope>NUCLEOTIDE SEQUENCE [LARGE SCALE GENOMIC DNA]</scope>
    <source>
        <strain evidence="2">1-1 BBBD Race 1</strain>
    </source>
</reference>
<dbReference type="VEuPathDB" id="FungiDB:PTTG_07552"/>
<dbReference type="EMBL" id="ADAS02000117">
    <property type="protein sequence ID" value="OAV89828.1"/>
    <property type="molecule type" value="Genomic_DNA"/>
</dbReference>
<evidence type="ECO:0000313" key="3">
    <source>
        <dbReference type="EnsemblFungi" id="PTTG_07552-t43_1-p1"/>
    </source>
</evidence>
<dbReference type="EnsemblFungi" id="PTTG_07552-t43_1">
    <property type="protein sequence ID" value="PTTG_07552-t43_1-p1"/>
    <property type="gene ID" value="PTTG_07552"/>
</dbReference>
<organism evidence="2">
    <name type="scientific">Puccinia triticina (isolate 1-1 / race 1 (BBBD))</name>
    <name type="common">Brown leaf rust fungus</name>
    <dbReference type="NCBI Taxonomy" id="630390"/>
    <lineage>
        <taxon>Eukaryota</taxon>
        <taxon>Fungi</taxon>
        <taxon>Dikarya</taxon>
        <taxon>Basidiomycota</taxon>
        <taxon>Pucciniomycotina</taxon>
        <taxon>Pucciniomycetes</taxon>
        <taxon>Pucciniales</taxon>
        <taxon>Pucciniaceae</taxon>
        <taxon>Puccinia</taxon>
    </lineage>
</organism>
<accession>A0A180GBJ1</accession>
<reference evidence="3 4" key="3">
    <citation type="journal article" date="2017" name="G3 (Bethesda)">
        <title>Comparative analysis highlights variable genome content of wheat rusts and divergence of the mating loci.</title>
        <authorList>
            <person name="Cuomo C.A."/>
            <person name="Bakkeren G."/>
            <person name="Khalil H.B."/>
            <person name="Panwar V."/>
            <person name="Joly D."/>
            <person name="Linning R."/>
            <person name="Sakthikumar S."/>
            <person name="Song X."/>
            <person name="Adiconis X."/>
            <person name="Fan L."/>
            <person name="Goldberg J.M."/>
            <person name="Levin J.Z."/>
            <person name="Young S."/>
            <person name="Zeng Q."/>
            <person name="Anikster Y."/>
            <person name="Bruce M."/>
            <person name="Wang M."/>
            <person name="Yin C."/>
            <person name="McCallum B."/>
            <person name="Szabo L.J."/>
            <person name="Hulbert S."/>
            <person name="Chen X."/>
            <person name="Fellers J.P."/>
        </authorList>
    </citation>
    <scope>NUCLEOTIDE SEQUENCE</scope>
    <source>
        <strain evidence="3">isolate 1-1 / race 1 (BBBD)</strain>
        <strain evidence="4">Isolate 1-1 / race 1 (BBBD)</strain>
    </source>
</reference>
<dbReference type="AlphaFoldDB" id="A0A180GBJ1"/>
<gene>
    <name evidence="2" type="ORF">PTTG_07552</name>
</gene>
<sequence length="54" mass="6339">IPPNSPSPPRPTVCTHKPAPQPATQQHTRFSFPRYHYRYRYCFQSTRRVAAARL</sequence>
<dbReference type="Proteomes" id="UP000005240">
    <property type="component" value="Unassembled WGS sequence"/>
</dbReference>
<protein>
    <submittedName>
        <fullName evidence="2 3">Uncharacterized protein</fullName>
    </submittedName>
</protein>
<evidence type="ECO:0000313" key="4">
    <source>
        <dbReference type="Proteomes" id="UP000005240"/>
    </source>
</evidence>
<feature type="region of interest" description="Disordered" evidence="1">
    <location>
        <begin position="1"/>
        <end position="29"/>
    </location>
</feature>
<evidence type="ECO:0000313" key="2">
    <source>
        <dbReference type="EMBL" id="OAV89828.1"/>
    </source>
</evidence>
<feature type="compositionally biased region" description="Pro residues" evidence="1">
    <location>
        <begin position="1"/>
        <end position="11"/>
    </location>
</feature>
<name>A0A180GBJ1_PUCT1</name>
<keyword evidence="4" id="KW-1185">Reference proteome</keyword>
<reference evidence="3" key="4">
    <citation type="submission" date="2025-05" db="UniProtKB">
        <authorList>
            <consortium name="EnsemblFungi"/>
        </authorList>
    </citation>
    <scope>IDENTIFICATION</scope>
    <source>
        <strain evidence="3">isolate 1-1 / race 1 (BBBD)</strain>
    </source>
</reference>
<feature type="non-terminal residue" evidence="2">
    <location>
        <position position="1"/>
    </location>
</feature>